<dbReference type="Gene3D" id="3.20.20.300">
    <property type="entry name" value="Glycoside hydrolase, family 3, N-terminal domain"/>
    <property type="match status" value="1"/>
</dbReference>
<keyword evidence="3" id="KW-0326">Glycosidase</keyword>
<dbReference type="GO" id="GO:0009254">
    <property type="term" value="P:peptidoglycan turnover"/>
    <property type="evidence" value="ECO:0007669"/>
    <property type="project" value="TreeGrafter"/>
</dbReference>
<dbReference type="AlphaFoldDB" id="A0A343JDW4"/>
<dbReference type="InterPro" id="IPR017853">
    <property type="entry name" value="GH"/>
</dbReference>
<keyword evidence="2" id="KW-0378">Hydrolase</keyword>
<evidence type="ECO:0000256" key="1">
    <source>
        <dbReference type="ARBA" id="ARBA00005336"/>
    </source>
</evidence>
<dbReference type="OrthoDB" id="9805821at2"/>
<dbReference type="PANTHER" id="PTHR30480:SF16">
    <property type="entry name" value="GLYCOSIDE HYDROLASE FAMILY 3 DOMAIN PROTEIN"/>
    <property type="match status" value="1"/>
</dbReference>
<dbReference type="KEGG" id="cia:BEN51_09580"/>
<dbReference type="RefSeq" id="WP_119865856.1">
    <property type="nucleotide sequence ID" value="NZ_CP016786.1"/>
</dbReference>
<dbReference type="InterPro" id="IPR001764">
    <property type="entry name" value="Glyco_hydro_3_N"/>
</dbReference>
<dbReference type="SUPFAM" id="SSF51445">
    <property type="entry name" value="(Trans)glycosidases"/>
    <property type="match status" value="1"/>
</dbReference>
<name>A0A343JDW4_9CLOT</name>
<evidence type="ECO:0000256" key="3">
    <source>
        <dbReference type="ARBA" id="ARBA00023295"/>
    </source>
</evidence>
<evidence type="ECO:0000259" key="5">
    <source>
        <dbReference type="Pfam" id="PF00933"/>
    </source>
</evidence>
<keyword evidence="7" id="KW-1185">Reference proteome</keyword>
<dbReference type="GO" id="GO:0004553">
    <property type="term" value="F:hydrolase activity, hydrolyzing O-glycosyl compounds"/>
    <property type="evidence" value="ECO:0007669"/>
    <property type="project" value="InterPro"/>
</dbReference>
<gene>
    <name evidence="6" type="ORF">BEN51_09580</name>
</gene>
<reference evidence="6 7" key="1">
    <citation type="submission" date="2016-08" db="EMBL/GenBank/DDBJ databases">
        <title>Complete Genome Sequence Of The Indigo Reducing Clostridium isatidis DSM15098.</title>
        <authorList>
            <person name="Little G.T."/>
            <person name="Minton N.P."/>
        </authorList>
    </citation>
    <scope>NUCLEOTIDE SEQUENCE [LARGE SCALE GENOMIC DNA]</scope>
    <source>
        <strain evidence="6 7">DSM 15098</strain>
    </source>
</reference>
<protein>
    <submittedName>
        <fullName evidence="6">Beta-hexosaminidase</fullName>
    </submittedName>
</protein>
<feature type="domain" description="Glycoside hydrolase family 3 N-terminal" evidence="5">
    <location>
        <begin position="67"/>
        <end position="379"/>
    </location>
</feature>
<dbReference type="InterPro" id="IPR050226">
    <property type="entry name" value="NagZ_Beta-hexosaminidase"/>
</dbReference>
<proteinExistence type="inferred from homology"/>
<evidence type="ECO:0000256" key="4">
    <source>
        <dbReference type="SAM" id="MobiDB-lite"/>
    </source>
</evidence>
<evidence type="ECO:0000313" key="7">
    <source>
        <dbReference type="Proteomes" id="UP000264883"/>
    </source>
</evidence>
<feature type="region of interest" description="Disordered" evidence="4">
    <location>
        <begin position="35"/>
        <end position="55"/>
    </location>
</feature>
<evidence type="ECO:0000256" key="2">
    <source>
        <dbReference type="ARBA" id="ARBA00022801"/>
    </source>
</evidence>
<comment type="similarity">
    <text evidence="1">Belongs to the glycosyl hydrolase 3 family.</text>
</comment>
<dbReference type="EMBL" id="CP016786">
    <property type="protein sequence ID" value="ASW43722.1"/>
    <property type="molecule type" value="Genomic_DNA"/>
</dbReference>
<organism evidence="6 7">
    <name type="scientific">Clostridium isatidis</name>
    <dbReference type="NCBI Taxonomy" id="182773"/>
    <lineage>
        <taxon>Bacteria</taxon>
        <taxon>Bacillati</taxon>
        <taxon>Bacillota</taxon>
        <taxon>Clostridia</taxon>
        <taxon>Eubacteriales</taxon>
        <taxon>Clostridiaceae</taxon>
        <taxon>Clostridium</taxon>
    </lineage>
</organism>
<feature type="compositionally biased region" description="Polar residues" evidence="4">
    <location>
        <begin position="35"/>
        <end position="46"/>
    </location>
</feature>
<dbReference type="Proteomes" id="UP000264883">
    <property type="component" value="Chromosome"/>
</dbReference>
<accession>A0A343JDW4</accession>
<dbReference type="Pfam" id="PF00933">
    <property type="entry name" value="Glyco_hydro_3"/>
    <property type="match status" value="1"/>
</dbReference>
<dbReference type="PANTHER" id="PTHR30480">
    <property type="entry name" value="BETA-HEXOSAMINIDASE-RELATED"/>
    <property type="match status" value="1"/>
</dbReference>
<evidence type="ECO:0000313" key="6">
    <source>
        <dbReference type="EMBL" id="ASW43722.1"/>
    </source>
</evidence>
<dbReference type="InterPro" id="IPR036962">
    <property type="entry name" value="Glyco_hydro_3_N_sf"/>
</dbReference>
<dbReference type="GO" id="GO:0005975">
    <property type="term" value="P:carbohydrate metabolic process"/>
    <property type="evidence" value="ECO:0007669"/>
    <property type="project" value="InterPro"/>
</dbReference>
<sequence>MKKLLILISLIILASISGFLSYKIINIINSKEPNTNLPPNNSSIPENSIPKEETNKEKAEKLLKTMTLEEKVGQIFLVRCNPETAIEDIQKYNIGGFILFDANIVNQTKESLASTIESYQETSDIPLLIAIDEEGGTVNRLSWYPEFRGVPFYSPQDLYNEGGYPLIESDTEEKAKLLKNLGINLNLAPVADISTNPYDFIYDRSFGKNASETSKYVETVIKVMKKQNIGSTLKHFPGYGNNLDTHTGISIDERSYQNFIENDFLPFKAGIQAGAGSILVSHNIVKSMDETLPASLSAKVNKIIRKELNFDGVVMTDDLKMDAIKEYIGDSSSAVLAVKAGNDLIIASNFEVQIPSVLEAVKAGEISEERIDEAVIRILIWKLELGIL</sequence>